<dbReference type="SUPFAM" id="SSF48452">
    <property type="entry name" value="TPR-like"/>
    <property type="match status" value="1"/>
</dbReference>
<dbReference type="EMBL" id="AMZN01000116">
    <property type="protein sequence ID" value="ELR68397.1"/>
    <property type="molecule type" value="Genomic_DNA"/>
</dbReference>
<feature type="chain" id="PRO_5003993874" evidence="3">
    <location>
        <begin position="20"/>
        <end position="415"/>
    </location>
</feature>
<feature type="transmembrane region" description="Helical" evidence="2">
    <location>
        <begin position="365"/>
        <end position="388"/>
    </location>
</feature>
<accession>L8JLY4</accession>
<dbReference type="STRING" id="1237149.C900_00429"/>
<evidence type="ECO:0000313" key="4">
    <source>
        <dbReference type="EMBL" id="ELR68397.1"/>
    </source>
</evidence>
<name>L8JLY4_9BACT</name>
<dbReference type="RefSeq" id="WP_009583346.1">
    <property type="nucleotide sequence ID" value="NZ_AMZN01000116.1"/>
</dbReference>
<dbReference type="Proteomes" id="UP000011135">
    <property type="component" value="Unassembled WGS sequence"/>
</dbReference>
<dbReference type="AlphaFoldDB" id="L8JLY4"/>
<comment type="caution">
    <text evidence="4">The sequence shown here is derived from an EMBL/GenBank/DDBJ whole genome shotgun (WGS) entry which is preliminary data.</text>
</comment>
<sequence>MSKKLGLLLLILISFNAHPQTLEQLYDSARNSLNLELALEVKDLAIEAQDRDVLGNAYYLIGYIEMFNENHAEALSALLDALIIYRDLDKLKLMAGTQLQLGILYSNAGLEQLAMQYFHDAIATAGEVYDTLQLGRAYHNLGQTQADFFQYDSAIQSLVKSLEFYHNLKNYEMMATCYNNMGLAYQDQKQYEKAIEYFNKALKTYDKTYFRAMILNNLGYLSLVQKDSSTAKGYFIAALELDSSKIKERTLALLHQNLGAIYKSKYPDSSIFHNEKRLFYLKDKYWSMGLVDQYYSGCKVLEELYTRVGNHDKARYYDSLQDAFNVSLVQLHKNLNQSNIRYQIEAAYKNRLDAKTKALEERNQILMYVIILLGVLFISLIIAFWLYFKYKKRTVFIYDRVQKAYQSLEKREIGV</sequence>
<feature type="repeat" description="TPR" evidence="1">
    <location>
        <begin position="175"/>
        <end position="208"/>
    </location>
</feature>
<gene>
    <name evidence="4" type="ORF">C900_00429</name>
</gene>
<evidence type="ECO:0000256" key="2">
    <source>
        <dbReference type="SAM" id="Phobius"/>
    </source>
</evidence>
<dbReference type="Gene3D" id="1.25.40.10">
    <property type="entry name" value="Tetratricopeptide repeat domain"/>
    <property type="match status" value="1"/>
</dbReference>
<dbReference type="Pfam" id="PF13424">
    <property type="entry name" value="TPR_12"/>
    <property type="match status" value="1"/>
</dbReference>
<dbReference type="PANTHER" id="PTHR10098">
    <property type="entry name" value="RAPSYN-RELATED"/>
    <property type="match status" value="1"/>
</dbReference>
<dbReference type="InterPro" id="IPR019734">
    <property type="entry name" value="TPR_rpt"/>
</dbReference>
<evidence type="ECO:0000256" key="3">
    <source>
        <dbReference type="SAM" id="SignalP"/>
    </source>
</evidence>
<keyword evidence="5" id="KW-1185">Reference proteome</keyword>
<keyword evidence="1" id="KW-0802">TPR repeat</keyword>
<organism evidence="4 5">
    <name type="scientific">Fulvivirga imtechensis AK7</name>
    <dbReference type="NCBI Taxonomy" id="1237149"/>
    <lineage>
        <taxon>Bacteria</taxon>
        <taxon>Pseudomonadati</taxon>
        <taxon>Bacteroidota</taxon>
        <taxon>Cytophagia</taxon>
        <taxon>Cytophagales</taxon>
        <taxon>Fulvivirgaceae</taxon>
        <taxon>Fulvivirga</taxon>
    </lineage>
</organism>
<keyword evidence="2" id="KW-0472">Membrane</keyword>
<dbReference type="OrthoDB" id="1523646at2"/>
<dbReference type="eggNOG" id="COG0457">
    <property type="taxonomic scope" value="Bacteria"/>
</dbReference>
<dbReference type="PROSITE" id="PS50293">
    <property type="entry name" value="TPR_REGION"/>
    <property type="match status" value="1"/>
</dbReference>
<dbReference type="InterPro" id="IPR011990">
    <property type="entry name" value="TPR-like_helical_dom_sf"/>
</dbReference>
<keyword evidence="2" id="KW-1133">Transmembrane helix</keyword>
<dbReference type="PROSITE" id="PS50005">
    <property type="entry name" value="TPR"/>
    <property type="match status" value="1"/>
</dbReference>
<keyword evidence="2" id="KW-0812">Transmembrane</keyword>
<protein>
    <submittedName>
        <fullName evidence="4">Tetratricopeptide TPR_2</fullName>
    </submittedName>
</protein>
<evidence type="ECO:0000313" key="5">
    <source>
        <dbReference type="Proteomes" id="UP000011135"/>
    </source>
</evidence>
<evidence type="ECO:0000256" key="1">
    <source>
        <dbReference type="PROSITE-ProRule" id="PRU00339"/>
    </source>
</evidence>
<feature type="signal peptide" evidence="3">
    <location>
        <begin position="1"/>
        <end position="19"/>
    </location>
</feature>
<keyword evidence="3" id="KW-0732">Signal</keyword>
<proteinExistence type="predicted"/>
<dbReference type="SMART" id="SM00028">
    <property type="entry name" value="TPR"/>
    <property type="match status" value="5"/>
</dbReference>
<reference evidence="4 5" key="1">
    <citation type="submission" date="2012-12" db="EMBL/GenBank/DDBJ databases">
        <title>Genome assembly of Fulvivirga imtechensis AK7.</title>
        <authorList>
            <person name="Nupur N."/>
            <person name="Khatri I."/>
            <person name="Kumar R."/>
            <person name="Subramanian S."/>
            <person name="Pinnaka A."/>
        </authorList>
    </citation>
    <scope>NUCLEOTIDE SEQUENCE [LARGE SCALE GENOMIC DNA]</scope>
    <source>
        <strain evidence="4 5">AK7</strain>
    </source>
</reference>